<feature type="domain" description="Aminopeptidase N-like N-terminal" evidence="15">
    <location>
        <begin position="56"/>
        <end position="227"/>
    </location>
</feature>
<dbReference type="GO" id="GO:0006508">
    <property type="term" value="P:proteolysis"/>
    <property type="evidence" value="ECO:0007669"/>
    <property type="project" value="UniProtKB-KW"/>
</dbReference>
<evidence type="ECO:0000256" key="7">
    <source>
        <dbReference type="ARBA" id="ARBA00022670"/>
    </source>
</evidence>
<evidence type="ECO:0000256" key="4">
    <source>
        <dbReference type="ARBA" id="ARBA00012564"/>
    </source>
</evidence>
<dbReference type="EMBL" id="JRLV01000004">
    <property type="protein sequence ID" value="KGO83174.1"/>
    <property type="molecule type" value="Genomic_DNA"/>
</dbReference>
<feature type="chain" id="PRO_5002002420" description="Aminopeptidase N" evidence="13">
    <location>
        <begin position="20"/>
        <end position="637"/>
    </location>
</feature>
<dbReference type="InterPro" id="IPR027268">
    <property type="entry name" value="Peptidase_M4/M1_CTD_sf"/>
</dbReference>
<evidence type="ECO:0000256" key="2">
    <source>
        <dbReference type="ARBA" id="ARBA00001947"/>
    </source>
</evidence>
<feature type="domain" description="Secretion system C-terminal sorting" evidence="16">
    <location>
        <begin position="568"/>
        <end position="635"/>
    </location>
</feature>
<dbReference type="CDD" id="cd09603">
    <property type="entry name" value="M1_APN_like"/>
    <property type="match status" value="1"/>
</dbReference>
<keyword evidence="9 13" id="KW-0732">Signal</keyword>
<dbReference type="GO" id="GO:0043171">
    <property type="term" value="P:peptide catabolic process"/>
    <property type="evidence" value="ECO:0007669"/>
    <property type="project" value="TreeGrafter"/>
</dbReference>
<evidence type="ECO:0000256" key="1">
    <source>
        <dbReference type="ARBA" id="ARBA00000098"/>
    </source>
</evidence>
<evidence type="ECO:0000256" key="6">
    <source>
        <dbReference type="ARBA" id="ARBA00022438"/>
    </source>
</evidence>
<dbReference type="InterPro" id="IPR001930">
    <property type="entry name" value="Peptidase_M1"/>
</dbReference>
<dbReference type="InterPro" id="IPR014782">
    <property type="entry name" value="Peptidase_M1_dom"/>
</dbReference>
<dbReference type="GO" id="GO:0016020">
    <property type="term" value="C:membrane"/>
    <property type="evidence" value="ECO:0007669"/>
    <property type="project" value="TreeGrafter"/>
</dbReference>
<keyword evidence="12" id="KW-0482">Metalloprotease</keyword>
<comment type="catalytic activity">
    <reaction evidence="1">
        <text>Release of an N-terminal amino acid, Xaa-|-Yaa- from a peptide, amide or arylamide. Xaa is preferably Ala, but may be most amino acids including Pro (slow action). When a terminal hydrophobic residue is followed by a prolyl residue, the two may be released as an intact Xaa-Pro dipeptide.</text>
        <dbReference type="EC" id="3.4.11.2"/>
    </reaction>
</comment>
<dbReference type="GO" id="GO:0005737">
    <property type="term" value="C:cytoplasm"/>
    <property type="evidence" value="ECO:0007669"/>
    <property type="project" value="TreeGrafter"/>
</dbReference>
<evidence type="ECO:0000259" key="16">
    <source>
        <dbReference type="Pfam" id="PF18962"/>
    </source>
</evidence>
<keyword evidence="18" id="KW-1185">Reference proteome</keyword>
<dbReference type="GO" id="GO:0070006">
    <property type="term" value="F:metalloaminopeptidase activity"/>
    <property type="evidence" value="ECO:0007669"/>
    <property type="project" value="TreeGrafter"/>
</dbReference>
<dbReference type="Gene3D" id="2.60.40.1730">
    <property type="entry name" value="tricorn interacting facor f3 domain"/>
    <property type="match status" value="1"/>
</dbReference>
<dbReference type="PANTHER" id="PTHR11533:SF174">
    <property type="entry name" value="PUROMYCIN-SENSITIVE AMINOPEPTIDASE-RELATED"/>
    <property type="match status" value="1"/>
</dbReference>
<dbReference type="GO" id="GO:0042277">
    <property type="term" value="F:peptide binding"/>
    <property type="evidence" value="ECO:0007669"/>
    <property type="project" value="TreeGrafter"/>
</dbReference>
<organism evidence="17 18">
    <name type="scientific">Flavobacterium beibuense F44-8</name>
    <dbReference type="NCBI Taxonomy" id="1406840"/>
    <lineage>
        <taxon>Bacteria</taxon>
        <taxon>Pseudomonadati</taxon>
        <taxon>Bacteroidota</taxon>
        <taxon>Flavobacteriia</taxon>
        <taxon>Flavobacteriales</taxon>
        <taxon>Flavobacteriaceae</taxon>
        <taxon>Flavobacterium</taxon>
    </lineage>
</organism>
<comment type="similarity">
    <text evidence="3">Belongs to the peptidase M1 family.</text>
</comment>
<keyword evidence="7" id="KW-0645">Protease</keyword>
<protein>
    <recommendedName>
        <fullName evidence="5">Aminopeptidase N</fullName>
        <ecNumber evidence="4">3.4.11.2</ecNumber>
    </recommendedName>
</protein>
<dbReference type="RefSeq" id="WP_035131421.1">
    <property type="nucleotide sequence ID" value="NZ_JRLV01000004.1"/>
</dbReference>
<dbReference type="STRING" id="1406840.Q763_03965"/>
<keyword evidence="8" id="KW-0479">Metal-binding</keyword>
<reference evidence="17 18" key="1">
    <citation type="submission" date="2013-09" db="EMBL/GenBank/DDBJ databases">
        <authorList>
            <person name="Zeng Z."/>
            <person name="Chen C."/>
        </authorList>
    </citation>
    <scope>NUCLEOTIDE SEQUENCE [LARGE SCALE GENOMIC DNA]</scope>
    <source>
        <strain evidence="17 18">F44-8</strain>
    </source>
</reference>
<evidence type="ECO:0000256" key="8">
    <source>
        <dbReference type="ARBA" id="ARBA00022723"/>
    </source>
</evidence>
<evidence type="ECO:0000256" key="3">
    <source>
        <dbReference type="ARBA" id="ARBA00010136"/>
    </source>
</evidence>
<dbReference type="InterPro" id="IPR045357">
    <property type="entry name" value="Aminopeptidase_N-like_N"/>
</dbReference>
<dbReference type="EC" id="3.4.11.2" evidence="4"/>
<name>A0A0A2LTB5_9FLAO</name>
<feature type="signal peptide" evidence="13">
    <location>
        <begin position="1"/>
        <end position="19"/>
    </location>
</feature>
<evidence type="ECO:0000313" key="18">
    <source>
        <dbReference type="Proteomes" id="UP000030129"/>
    </source>
</evidence>
<comment type="caution">
    <text evidence="17">The sequence shown here is derived from an EMBL/GenBank/DDBJ whole genome shotgun (WGS) entry which is preliminary data.</text>
</comment>
<evidence type="ECO:0000256" key="11">
    <source>
        <dbReference type="ARBA" id="ARBA00022833"/>
    </source>
</evidence>
<keyword evidence="11" id="KW-0862">Zinc</keyword>
<dbReference type="GO" id="GO:0008270">
    <property type="term" value="F:zinc ion binding"/>
    <property type="evidence" value="ECO:0007669"/>
    <property type="project" value="InterPro"/>
</dbReference>
<dbReference type="Pfam" id="PF18962">
    <property type="entry name" value="Por_Secre_tail"/>
    <property type="match status" value="1"/>
</dbReference>
<gene>
    <name evidence="17" type="ORF">Q763_03965</name>
</gene>
<evidence type="ECO:0000256" key="13">
    <source>
        <dbReference type="SAM" id="SignalP"/>
    </source>
</evidence>
<accession>A0A0A2LTB5</accession>
<dbReference type="PRINTS" id="PR00756">
    <property type="entry name" value="ALADIPTASE"/>
</dbReference>
<dbReference type="Gene3D" id="1.10.390.10">
    <property type="entry name" value="Neutral Protease Domain 2"/>
    <property type="match status" value="1"/>
</dbReference>
<keyword evidence="6" id="KW-0031">Aminopeptidase</keyword>
<dbReference type="AlphaFoldDB" id="A0A0A2LTB5"/>
<dbReference type="GO" id="GO:0005615">
    <property type="term" value="C:extracellular space"/>
    <property type="evidence" value="ECO:0007669"/>
    <property type="project" value="TreeGrafter"/>
</dbReference>
<feature type="domain" description="Peptidase M1 membrane alanine aminopeptidase" evidence="14">
    <location>
        <begin position="316"/>
        <end position="463"/>
    </location>
</feature>
<dbReference type="Pfam" id="PF17900">
    <property type="entry name" value="Peptidase_M1_N"/>
    <property type="match status" value="1"/>
</dbReference>
<evidence type="ECO:0000256" key="12">
    <source>
        <dbReference type="ARBA" id="ARBA00023049"/>
    </source>
</evidence>
<sequence length="637" mass="71079">MKQNILALLCAFALYTAYAQETDIQTQQIAEAEMKSTFQLKDLTTNPNTANYDITYHMLQFEVDPAEFYISGVVTTNYTALENMTSITFDLTSQLNVTSVTSSENNLMYTQNGNELVITLAQQLNEGEEGTVTVTYSGTPSTQEQAFNLATHNGIPVMSTLSEPYGAKDWWPCKQDLNDKIDSIDVYITSPQEYTSVSNGVEQSQELDGEGNKTTHFKHEYPIPAYLIAIAVTEYSVYTQQAGTAPNTFPIVNYIYPENYDASLDPLAATLPIMDLYESLFGTYPFANEKYGHAQCNINGGMEHTTVSFMGNFDRNLVAHELGHQWFGDKVTCGTWSDIWLNEGFATYLSGLVIENLDGNYNFINWKAQRIISITSAPDGTVYVPEAELNSVGRIFSSRLSYNKGAMVVHMLRYIMGDEDFYQGLRNYLNDENLAFGYATTPDLQAHLEAVSGMDLTGFFNDWIYSQGYPIYDVTTQDIGGGQVQITINQDQTGSMVDFFEMPVKIRLLSADGETFDVKLNHTFSGQQFVVDAPFTVAGFEFDPERDIICSNSASLATSQFKLSQVKLFPNPVKDELQVTLPQNAIVQKAVFYNALGQKEFETGPQTQWNVSQLPSGIHFISLITNGGKTTLKFIKE</sequence>
<evidence type="ECO:0000259" key="15">
    <source>
        <dbReference type="Pfam" id="PF17900"/>
    </source>
</evidence>
<proteinExistence type="inferred from homology"/>
<evidence type="ECO:0000313" key="17">
    <source>
        <dbReference type="EMBL" id="KGO83174.1"/>
    </source>
</evidence>
<dbReference type="Proteomes" id="UP000030129">
    <property type="component" value="Unassembled WGS sequence"/>
</dbReference>
<evidence type="ECO:0000256" key="10">
    <source>
        <dbReference type="ARBA" id="ARBA00022801"/>
    </source>
</evidence>
<dbReference type="Pfam" id="PF01433">
    <property type="entry name" value="Peptidase_M1"/>
    <property type="match status" value="1"/>
</dbReference>
<keyword evidence="10" id="KW-0378">Hydrolase</keyword>
<dbReference type="PANTHER" id="PTHR11533">
    <property type="entry name" value="PROTEASE M1 ZINC METALLOPROTEASE"/>
    <property type="match status" value="1"/>
</dbReference>
<dbReference type="SUPFAM" id="SSF63737">
    <property type="entry name" value="Leukotriene A4 hydrolase N-terminal domain"/>
    <property type="match status" value="1"/>
</dbReference>
<dbReference type="InterPro" id="IPR026444">
    <property type="entry name" value="Secre_tail"/>
</dbReference>
<evidence type="ECO:0000256" key="9">
    <source>
        <dbReference type="ARBA" id="ARBA00022729"/>
    </source>
</evidence>
<dbReference type="NCBIfam" id="TIGR04183">
    <property type="entry name" value="Por_Secre_tail"/>
    <property type="match status" value="1"/>
</dbReference>
<dbReference type="GO" id="GO:0016285">
    <property type="term" value="F:alanyl aminopeptidase activity"/>
    <property type="evidence" value="ECO:0007669"/>
    <property type="project" value="UniProtKB-EC"/>
</dbReference>
<dbReference type="InterPro" id="IPR050344">
    <property type="entry name" value="Peptidase_M1_aminopeptidases"/>
</dbReference>
<dbReference type="eggNOG" id="COG0308">
    <property type="taxonomic scope" value="Bacteria"/>
</dbReference>
<dbReference type="InterPro" id="IPR042097">
    <property type="entry name" value="Aminopeptidase_N-like_N_sf"/>
</dbReference>
<dbReference type="SUPFAM" id="SSF55486">
    <property type="entry name" value="Metalloproteases ('zincins'), catalytic domain"/>
    <property type="match status" value="1"/>
</dbReference>
<evidence type="ECO:0000259" key="14">
    <source>
        <dbReference type="Pfam" id="PF01433"/>
    </source>
</evidence>
<evidence type="ECO:0000256" key="5">
    <source>
        <dbReference type="ARBA" id="ARBA00015611"/>
    </source>
</evidence>
<comment type="cofactor">
    <cofactor evidence="2">
        <name>Zn(2+)</name>
        <dbReference type="ChEBI" id="CHEBI:29105"/>
    </cofactor>
</comment>